<dbReference type="InterPro" id="IPR036390">
    <property type="entry name" value="WH_DNA-bd_sf"/>
</dbReference>
<keyword evidence="7" id="KW-1185">Reference proteome</keyword>
<reference evidence="6 7" key="1">
    <citation type="submission" date="2016-01" db="EMBL/GenBank/DDBJ databases">
        <authorList>
            <person name="McClelland M."/>
            <person name="Jain A."/>
            <person name="Saraogi P."/>
            <person name="Mendelson R."/>
            <person name="Westerman R."/>
            <person name="SanMiguel P."/>
            <person name="Csonka L."/>
        </authorList>
    </citation>
    <scope>NUCLEOTIDE SEQUENCE [LARGE SCALE GENOMIC DNA]</scope>
    <source>
        <strain evidence="6 7">NCPPB 2472</strain>
    </source>
</reference>
<dbReference type="GO" id="GO:0043565">
    <property type="term" value="F:sequence-specific DNA binding"/>
    <property type="evidence" value="ECO:0007669"/>
    <property type="project" value="TreeGrafter"/>
</dbReference>
<sequence length="298" mass="33110">MKALVAFEAASRLGSFVRGADELAVTPSAISHQIQLLEDFLGVQLFQRHAGKAVLTQAGRTYAVEIKMAFEQISNATNVVSPQSQDGHLVVAASPSFAVKWLQPRLIGFLQSYPDVKIRLSTLSENEDLLTNRYDLVISYGPPLVTHTDIKPLLTERLRPLCSPELVSRLELKALDDLARATLIHSSNALTWGAYFRRMGMEPVVANKELWLDRSMMAIEAATAGLGVVLESELLAEDELREGRLVAPFEDASSWVEVTSYYLVSASGFRKSESREAFVEWLQDSISKASRDPSKEWR</sequence>
<accession>A0A0X1T1I3</accession>
<dbReference type="Gene3D" id="1.10.10.10">
    <property type="entry name" value="Winged helix-like DNA-binding domain superfamily/Winged helix DNA-binding domain"/>
    <property type="match status" value="1"/>
</dbReference>
<dbReference type="STRING" id="46677.AWM79_11660"/>
<evidence type="ECO:0000313" key="7">
    <source>
        <dbReference type="Proteomes" id="UP000063229"/>
    </source>
</evidence>
<dbReference type="AlphaFoldDB" id="A0A0X1T1I3"/>
<protein>
    <submittedName>
        <fullName evidence="6">Transcriptional regulator</fullName>
    </submittedName>
</protein>
<dbReference type="Pfam" id="PF03466">
    <property type="entry name" value="LysR_substrate"/>
    <property type="match status" value="1"/>
</dbReference>
<evidence type="ECO:0000256" key="2">
    <source>
        <dbReference type="ARBA" id="ARBA00023015"/>
    </source>
</evidence>
<comment type="similarity">
    <text evidence="1">Belongs to the LysR transcriptional regulatory family.</text>
</comment>
<proteinExistence type="inferred from homology"/>
<dbReference type="GO" id="GO:0006351">
    <property type="term" value="P:DNA-templated transcription"/>
    <property type="evidence" value="ECO:0007669"/>
    <property type="project" value="TreeGrafter"/>
</dbReference>
<dbReference type="InterPro" id="IPR005119">
    <property type="entry name" value="LysR_subst-bd"/>
</dbReference>
<dbReference type="Gene3D" id="3.40.190.10">
    <property type="entry name" value="Periplasmic binding protein-like II"/>
    <property type="match status" value="2"/>
</dbReference>
<dbReference type="Pfam" id="PF00126">
    <property type="entry name" value="HTH_1"/>
    <property type="match status" value="1"/>
</dbReference>
<evidence type="ECO:0000256" key="3">
    <source>
        <dbReference type="ARBA" id="ARBA00023125"/>
    </source>
</evidence>
<keyword evidence="3" id="KW-0238">DNA-binding</keyword>
<dbReference type="InterPro" id="IPR036388">
    <property type="entry name" value="WH-like_DNA-bd_sf"/>
</dbReference>
<gene>
    <name evidence="6" type="ORF">AWM79_11660</name>
</gene>
<dbReference type="GO" id="GO:0003700">
    <property type="term" value="F:DNA-binding transcription factor activity"/>
    <property type="evidence" value="ECO:0007669"/>
    <property type="project" value="InterPro"/>
</dbReference>
<keyword evidence="2" id="KW-0805">Transcription regulation</keyword>
<evidence type="ECO:0000256" key="4">
    <source>
        <dbReference type="ARBA" id="ARBA00023163"/>
    </source>
</evidence>
<dbReference type="CDD" id="cd08432">
    <property type="entry name" value="PBP2_GcdR_TrpI_HvrB_AmpR_like"/>
    <property type="match status" value="1"/>
</dbReference>
<dbReference type="InterPro" id="IPR058163">
    <property type="entry name" value="LysR-type_TF_proteobact-type"/>
</dbReference>
<dbReference type="KEGG" id="pagb:AWM79_11660"/>
<dbReference type="PROSITE" id="PS50931">
    <property type="entry name" value="HTH_LYSR"/>
    <property type="match status" value="1"/>
</dbReference>
<dbReference type="EMBL" id="CP014135">
    <property type="protein sequence ID" value="AMB85924.1"/>
    <property type="molecule type" value="Genomic_DNA"/>
</dbReference>
<evidence type="ECO:0000256" key="1">
    <source>
        <dbReference type="ARBA" id="ARBA00009437"/>
    </source>
</evidence>
<name>A0A0X1T1I3_PSEAA</name>
<keyword evidence="4" id="KW-0804">Transcription</keyword>
<evidence type="ECO:0000259" key="5">
    <source>
        <dbReference type="PROSITE" id="PS50931"/>
    </source>
</evidence>
<feature type="domain" description="HTH lysR-type" evidence="5">
    <location>
        <begin position="1"/>
        <end position="56"/>
    </location>
</feature>
<dbReference type="PANTHER" id="PTHR30537">
    <property type="entry name" value="HTH-TYPE TRANSCRIPTIONAL REGULATOR"/>
    <property type="match status" value="1"/>
</dbReference>
<evidence type="ECO:0000313" key="6">
    <source>
        <dbReference type="EMBL" id="AMB85924.1"/>
    </source>
</evidence>
<dbReference type="RefSeq" id="WP_017130926.1">
    <property type="nucleotide sequence ID" value="NZ_CP014135.1"/>
</dbReference>
<dbReference type="SUPFAM" id="SSF53850">
    <property type="entry name" value="Periplasmic binding protein-like II"/>
    <property type="match status" value="1"/>
</dbReference>
<organism evidence="6 7">
    <name type="scientific">Pseudomonas agarici</name>
    <dbReference type="NCBI Taxonomy" id="46677"/>
    <lineage>
        <taxon>Bacteria</taxon>
        <taxon>Pseudomonadati</taxon>
        <taxon>Pseudomonadota</taxon>
        <taxon>Gammaproteobacteria</taxon>
        <taxon>Pseudomonadales</taxon>
        <taxon>Pseudomonadaceae</taxon>
        <taxon>Pseudomonas</taxon>
    </lineage>
</organism>
<dbReference type="InterPro" id="IPR000847">
    <property type="entry name" value="LysR_HTH_N"/>
</dbReference>
<dbReference type="SUPFAM" id="SSF46785">
    <property type="entry name" value="Winged helix' DNA-binding domain"/>
    <property type="match status" value="1"/>
</dbReference>
<dbReference type="Proteomes" id="UP000063229">
    <property type="component" value="Chromosome"/>
</dbReference>
<dbReference type="PRINTS" id="PR00039">
    <property type="entry name" value="HTHLYSR"/>
</dbReference>
<dbReference type="PANTHER" id="PTHR30537:SF58">
    <property type="entry name" value="HTH-TYPE TRANSCRIPTIONAL REGULATOR PERR"/>
    <property type="match status" value="1"/>
</dbReference>